<dbReference type="OrthoDB" id="428771at2759"/>
<comment type="caution">
    <text evidence="3">The sequence shown here is derived from an EMBL/GenBank/DDBJ whole genome shotgun (WGS) entry which is preliminary data.</text>
</comment>
<dbReference type="Proteomes" id="UP001141806">
    <property type="component" value="Unassembled WGS sequence"/>
</dbReference>
<organism evidence="3 4">
    <name type="scientific">Protea cynaroides</name>
    <dbReference type="NCBI Taxonomy" id="273540"/>
    <lineage>
        <taxon>Eukaryota</taxon>
        <taxon>Viridiplantae</taxon>
        <taxon>Streptophyta</taxon>
        <taxon>Embryophyta</taxon>
        <taxon>Tracheophyta</taxon>
        <taxon>Spermatophyta</taxon>
        <taxon>Magnoliopsida</taxon>
        <taxon>Proteales</taxon>
        <taxon>Proteaceae</taxon>
        <taxon>Protea</taxon>
    </lineage>
</organism>
<dbReference type="GO" id="GO:0003723">
    <property type="term" value="F:RNA binding"/>
    <property type="evidence" value="ECO:0007669"/>
    <property type="project" value="InterPro"/>
</dbReference>
<feature type="repeat" description="PPR" evidence="2">
    <location>
        <begin position="319"/>
        <end position="353"/>
    </location>
</feature>
<name>A0A9Q0QSD6_9MAGN</name>
<gene>
    <name evidence="3" type="ORF">NE237_003384</name>
</gene>
<reference evidence="3" key="1">
    <citation type="journal article" date="2023" name="Plant J.">
        <title>The genome of the king protea, Protea cynaroides.</title>
        <authorList>
            <person name="Chang J."/>
            <person name="Duong T.A."/>
            <person name="Schoeman C."/>
            <person name="Ma X."/>
            <person name="Roodt D."/>
            <person name="Barker N."/>
            <person name="Li Z."/>
            <person name="Van de Peer Y."/>
            <person name="Mizrachi E."/>
        </authorList>
    </citation>
    <scope>NUCLEOTIDE SEQUENCE</scope>
    <source>
        <tissue evidence="3">Young leaves</tissue>
    </source>
</reference>
<feature type="repeat" description="PPR" evidence="2">
    <location>
        <begin position="218"/>
        <end position="252"/>
    </location>
</feature>
<feature type="repeat" description="PPR" evidence="2">
    <location>
        <begin position="117"/>
        <end position="151"/>
    </location>
</feature>
<proteinExistence type="predicted"/>
<dbReference type="Pfam" id="PF13041">
    <property type="entry name" value="PPR_2"/>
    <property type="match status" value="1"/>
</dbReference>
<evidence type="ECO:0000313" key="3">
    <source>
        <dbReference type="EMBL" id="KAJ4970285.1"/>
    </source>
</evidence>
<dbReference type="PANTHER" id="PTHR47926">
    <property type="entry name" value="PENTATRICOPEPTIDE REPEAT-CONTAINING PROTEIN"/>
    <property type="match status" value="1"/>
</dbReference>
<accession>A0A9Q0QSD6</accession>
<dbReference type="InterPro" id="IPR002885">
    <property type="entry name" value="PPR_rpt"/>
</dbReference>
<dbReference type="Pfam" id="PF01535">
    <property type="entry name" value="PPR"/>
    <property type="match status" value="5"/>
</dbReference>
<dbReference type="GO" id="GO:0009451">
    <property type="term" value="P:RNA modification"/>
    <property type="evidence" value="ECO:0007669"/>
    <property type="project" value="InterPro"/>
</dbReference>
<keyword evidence="4" id="KW-1185">Reference proteome</keyword>
<dbReference type="NCBIfam" id="TIGR00756">
    <property type="entry name" value="PPR"/>
    <property type="match status" value="3"/>
</dbReference>
<evidence type="ECO:0008006" key="5">
    <source>
        <dbReference type="Google" id="ProtNLM"/>
    </source>
</evidence>
<evidence type="ECO:0000256" key="1">
    <source>
        <dbReference type="ARBA" id="ARBA00022737"/>
    </source>
</evidence>
<dbReference type="FunFam" id="1.25.40.10:FF:000382">
    <property type="entry name" value="Pentatricopeptide repeat-containing protein"/>
    <property type="match status" value="1"/>
</dbReference>
<dbReference type="PANTHER" id="PTHR47926:SF452">
    <property type="entry name" value="PENTATRICOPEPTIDE REPEAT-CONTAINING PROTEIN"/>
    <property type="match status" value="1"/>
</dbReference>
<dbReference type="Gene3D" id="1.25.40.10">
    <property type="entry name" value="Tetratricopeptide repeat domain"/>
    <property type="match status" value="3"/>
</dbReference>
<sequence>MGSFLAQGTFLRNSSVLWGKKSKACSQLKKDERFTHTEEYSNLRKVDNASDIGDDMNDRHQVNGYCCGSQRVLVATIDFARLNRSNFLQFLETRNHSCMMESYQLECFKGWEGRQRDLFSLNYLLSAHVREGRARAAWLLFHQMHRMHLNLNAYSFTPIFGASTTLSDVKGGQLVHALVIKTGSDSETVTKTALVDMYSKFGLLGDSIHVFEELKSKDAIAWNTMLSGFLRSSLAWNALKVFEAMWKSGIQFTSFTLCSVLKACASLNALKQGKQIHALVIVMGNELLVLGTALIDLYSNCGLIGEAMKVFYHLNCRRDDVIYNSLLSRCIRSQKFDEVFMLIRQMKPNCIALTCVFAACSEKSDLSSGKQVHCLAIRLGYELDTQLCNALSDMYAKCGKISASGLLFDRIPCRSVVSWTSIIDAYGSNGHGVEAFELFKESSISPNTVTFLAIIYLLVGIVDWWNKDENVFF</sequence>
<dbReference type="AlphaFoldDB" id="A0A9Q0QSD6"/>
<protein>
    <recommendedName>
        <fullName evidence="5">Pentatricopeptide repeat-containing protein</fullName>
    </recommendedName>
</protein>
<dbReference type="InterPro" id="IPR046960">
    <property type="entry name" value="PPR_At4g14850-like_plant"/>
</dbReference>
<dbReference type="EMBL" id="JAMYWD010000005">
    <property type="protein sequence ID" value="KAJ4970285.1"/>
    <property type="molecule type" value="Genomic_DNA"/>
</dbReference>
<dbReference type="InterPro" id="IPR011990">
    <property type="entry name" value="TPR-like_helical_dom_sf"/>
</dbReference>
<keyword evidence="1" id="KW-0677">Repeat</keyword>
<evidence type="ECO:0000313" key="4">
    <source>
        <dbReference type="Proteomes" id="UP001141806"/>
    </source>
</evidence>
<evidence type="ECO:0000256" key="2">
    <source>
        <dbReference type="PROSITE-ProRule" id="PRU00708"/>
    </source>
</evidence>
<dbReference type="PROSITE" id="PS51375">
    <property type="entry name" value="PPR"/>
    <property type="match status" value="3"/>
</dbReference>